<reference evidence="1 2" key="2">
    <citation type="journal article" date="2013" name="Plant Cell Physiol.">
        <title>Rice Annotation Project Database (RAP-DB): an integrative and interactive database for rice genomics.</title>
        <authorList>
            <person name="Sakai H."/>
            <person name="Lee S.S."/>
            <person name="Tanaka T."/>
            <person name="Numa H."/>
            <person name="Kim J."/>
            <person name="Kawahara Y."/>
            <person name="Wakimoto H."/>
            <person name="Yang C.C."/>
            <person name="Iwamoto M."/>
            <person name="Abe T."/>
            <person name="Yamada Y."/>
            <person name="Muto A."/>
            <person name="Inokuchi H."/>
            <person name="Ikemura T."/>
            <person name="Matsumoto T."/>
            <person name="Sasaki T."/>
            <person name="Itoh T."/>
        </authorList>
    </citation>
    <scope>NUCLEOTIDE SEQUENCE [LARGE SCALE GENOMIC DNA]</scope>
    <source>
        <strain evidence="2">cv. Nipponbare</strain>
    </source>
</reference>
<keyword evidence="2" id="KW-1185">Reference proteome</keyword>
<dbReference type="AlphaFoldDB" id="A0A0P0VJD2"/>
<dbReference type="Gramene" id="Os02t0505066-00">
    <property type="protein sequence ID" value="Os02t0505066-00"/>
    <property type="gene ID" value="Os02g0505066"/>
</dbReference>
<gene>
    <name evidence="1" type="ordered locus">Os02g0505066</name>
    <name evidence="1" type="ORF">OSNPB_020505066</name>
</gene>
<sequence>MGGRGLCFCPEHPKTSQWDPFDPASAVRTYTHSSSFPTSFLTAMNSLLSRNDIHLLDTEPITGNWLRGTRARHIFARSSGKPGIRAQYASDSPMGIKPWEYFALVGALSCMPAQSCACD</sequence>
<evidence type="ECO:0000313" key="2">
    <source>
        <dbReference type="Proteomes" id="UP000059680"/>
    </source>
</evidence>
<proteinExistence type="predicted"/>
<name>A0A0P0VJD2_ORYSJ</name>
<dbReference type="Proteomes" id="UP000059680">
    <property type="component" value="Chromosome 2"/>
</dbReference>
<evidence type="ECO:0000313" key="1">
    <source>
        <dbReference type="EMBL" id="BAS78823.1"/>
    </source>
</evidence>
<organism evidence="1 2">
    <name type="scientific">Oryza sativa subsp. japonica</name>
    <name type="common">Rice</name>
    <dbReference type="NCBI Taxonomy" id="39947"/>
    <lineage>
        <taxon>Eukaryota</taxon>
        <taxon>Viridiplantae</taxon>
        <taxon>Streptophyta</taxon>
        <taxon>Embryophyta</taxon>
        <taxon>Tracheophyta</taxon>
        <taxon>Spermatophyta</taxon>
        <taxon>Magnoliopsida</taxon>
        <taxon>Liliopsida</taxon>
        <taxon>Poales</taxon>
        <taxon>Poaceae</taxon>
        <taxon>BOP clade</taxon>
        <taxon>Oryzoideae</taxon>
        <taxon>Oryzeae</taxon>
        <taxon>Oryzinae</taxon>
        <taxon>Oryza</taxon>
        <taxon>Oryza sativa</taxon>
    </lineage>
</organism>
<dbReference type="PaxDb" id="39947-A0A0P0VJD2"/>
<protein>
    <submittedName>
        <fullName evidence="1">Os02g0505066 protein</fullName>
    </submittedName>
</protein>
<reference evidence="1 2" key="3">
    <citation type="journal article" date="2013" name="Rice">
        <title>Improvement of the Oryza sativa Nipponbare reference genome using next generation sequence and optical map data.</title>
        <authorList>
            <person name="Kawahara Y."/>
            <person name="de la Bastide M."/>
            <person name="Hamilton J.P."/>
            <person name="Kanamori H."/>
            <person name="McCombie W.R."/>
            <person name="Ouyang S."/>
            <person name="Schwartz D.C."/>
            <person name="Tanaka T."/>
            <person name="Wu J."/>
            <person name="Zhou S."/>
            <person name="Childs K.L."/>
            <person name="Davidson R.M."/>
            <person name="Lin H."/>
            <person name="Quesada-Ocampo L."/>
            <person name="Vaillancourt B."/>
            <person name="Sakai H."/>
            <person name="Lee S.S."/>
            <person name="Kim J."/>
            <person name="Numa H."/>
            <person name="Itoh T."/>
            <person name="Buell C.R."/>
            <person name="Matsumoto T."/>
        </authorList>
    </citation>
    <scope>NUCLEOTIDE SEQUENCE [LARGE SCALE GENOMIC DNA]</scope>
    <source>
        <strain evidence="2">cv. Nipponbare</strain>
    </source>
</reference>
<dbReference type="EMBL" id="AP014958">
    <property type="protein sequence ID" value="BAS78823.1"/>
    <property type="molecule type" value="Genomic_DNA"/>
</dbReference>
<dbReference type="InParanoid" id="A0A0P0VJD2"/>
<reference evidence="2" key="1">
    <citation type="journal article" date="2005" name="Nature">
        <title>The map-based sequence of the rice genome.</title>
        <authorList>
            <consortium name="International rice genome sequencing project (IRGSP)"/>
            <person name="Matsumoto T."/>
            <person name="Wu J."/>
            <person name="Kanamori H."/>
            <person name="Katayose Y."/>
            <person name="Fujisawa M."/>
            <person name="Namiki N."/>
            <person name="Mizuno H."/>
            <person name="Yamamoto K."/>
            <person name="Antonio B.A."/>
            <person name="Baba T."/>
            <person name="Sakata K."/>
            <person name="Nagamura Y."/>
            <person name="Aoki H."/>
            <person name="Arikawa K."/>
            <person name="Arita K."/>
            <person name="Bito T."/>
            <person name="Chiden Y."/>
            <person name="Fujitsuka N."/>
            <person name="Fukunaka R."/>
            <person name="Hamada M."/>
            <person name="Harada C."/>
            <person name="Hayashi A."/>
            <person name="Hijishita S."/>
            <person name="Honda M."/>
            <person name="Hosokawa S."/>
            <person name="Ichikawa Y."/>
            <person name="Idonuma A."/>
            <person name="Iijima M."/>
            <person name="Ikeda M."/>
            <person name="Ikeno M."/>
            <person name="Ito K."/>
            <person name="Ito S."/>
            <person name="Ito T."/>
            <person name="Ito Y."/>
            <person name="Ito Y."/>
            <person name="Iwabuchi A."/>
            <person name="Kamiya K."/>
            <person name="Karasawa W."/>
            <person name="Kurita K."/>
            <person name="Katagiri S."/>
            <person name="Kikuta A."/>
            <person name="Kobayashi H."/>
            <person name="Kobayashi N."/>
            <person name="Machita K."/>
            <person name="Maehara T."/>
            <person name="Masukawa M."/>
            <person name="Mizubayashi T."/>
            <person name="Mukai Y."/>
            <person name="Nagasaki H."/>
            <person name="Nagata Y."/>
            <person name="Naito S."/>
            <person name="Nakashima M."/>
            <person name="Nakama Y."/>
            <person name="Nakamichi Y."/>
            <person name="Nakamura M."/>
            <person name="Meguro A."/>
            <person name="Negishi M."/>
            <person name="Ohta I."/>
            <person name="Ohta T."/>
            <person name="Okamoto M."/>
            <person name="Ono N."/>
            <person name="Saji S."/>
            <person name="Sakaguchi M."/>
            <person name="Sakai K."/>
            <person name="Shibata M."/>
            <person name="Shimokawa T."/>
            <person name="Song J."/>
            <person name="Takazaki Y."/>
            <person name="Terasawa K."/>
            <person name="Tsugane M."/>
            <person name="Tsuji K."/>
            <person name="Ueda S."/>
            <person name="Waki K."/>
            <person name="Yamagata H."/>
            <person name="Yamamoto M."/>
            <person name="Yamamoto S."/>
            <person name="Yamane H."/>
            <person name="Yoshiki S."/>
            <person name="Yoshihara R."/>
            <person name="Yukawa K."/>
            <person name="Zhong H."/>
            <person name="Yano M."/>
            <person name="Yuan Q."/>
            <person name="Ouyang S."/>
            <person name="Liu J."/>
            <person name="Jones K.M."/>
            <person name="Gansberger K."/>
            <person name="Moffat K."/>
            <person name="Hill J."/>
            <person name="Bera J."/>
            <person name="Fadrosh D."/>
            <person name="Jin S."/>
            <person name="Johri S."/>
            <person name="Kim M."/>
            <person name="Overton L."/>
            <person name="Reardon M."/>
            <person name="Tsitrin T."/>
            <person name="Vuong H."/>
            <person name="Weaver B."/>
            <person name="Ciecko A."/>
            <person name="Tallon L."/>
            <person name="Jackson J."/>
            <person name="Pai G."/>
            <person name="Aken S.V."/>
            <person name="Utterback T."/>
            <person name="Reidmuller S."/>
            <person name="Feldblyum T."/>
            <person name="Hsiao J."/>
            <person name="Zismann V."/>
            <person name="Iobst S."/>
            <person name="de Vazeille A.R."/>
            <person name="Buell C.R."/>
            <person name="Ying K."/>
            <person name="Li Y."/>
            <person name="Lu T."/>
            <person name="Huang Y."/>
            <person name="Zhao Q."/>
            <person name="Feng Q."/>
            <person name="Zhang L."/>
            <person name="Zhu J."/>
            <person name="Weng Q."/>
            <person name="Mu J."/>
            <person name="Lu Y."/>
            <person name="Fan D."/>
            <person name="Liu Y."/>
            <person name="Guan J."/>
            <person name="Zhang Y."/>
            <person name="Yu S."/>
            <person name="Liu X."/>
            <person name="Zhang Y."/>
            <person name="Hong G."/>
            <person name="Han B."/>
            <person name="Choisne N."/>
            <person name="Demange N."/>
            <person name="Orjeda G."/>
            <person name="Samain S."/>
            <person name="Cattolico L."/>
            <person name="Pelletier E."/>
            <person name="Couloux A."/>
            <person name="Segurens B."/>
            <person name="Wincker P."/>
            <person name="D'Hont A."/>
            <person name="Scarpelli C."/>
            <person name="Weissenbach J."/>
            <person name="Salanoubat M."/>
            <person name="Quetier F."/>
            <person name="Yu Y."/>
            <person name="Kim H.R."/>
            <person name="Rambo T."/>
            <person name="Currie J."/>
            <person name="Collura K."/>
            <person name="Luo M."/>
            <person name="Yang T."/>
            <person name="Ammiraju J.S.S."/>
            <person name="Engler F."/>
            <person name="Soderlund C."/>
            <person name="Wing R.A."/>
            <person name="Palmer L.E."/>
            <person name="de la Bastide M."/>
            <person name="Spiegel L."/>
            <person name="Nascimento L."/>
            <person name="Zutavern T."/>
            <person name="O'Shaughnessy A."/>
            <person name="Dike S."/>
            <person name="Dedhia N."/>
            <person name="Preston R."/>
            <person name="Balija V."/>
            <person name="McCombie W.R."/>
            <person name="Chow T."/>
            <person name="Chen H."/>
            <person name="Chung M."/>
            <person name="Chen C."/>
            <person name="Shaw J."/>
            <person name="Wu H."/>
            <person name="Hsiao K."/>
            <person name="Chao Y."/>
            <person name="Chu M."/>
            <person name="Cheng C."/>
            <person name="Hour A."/>
            <person name="Lee P."/>
            <person name="Lin S."/>
            <person name="Lin Y."/>
            <person name="Liou J."/>
            <person name="Liu S."/>
            <person name="Hsing Y."/>
            <person name="Raghuvanshi S."/>
            <person name="Mohanty A."/>
            <person name="Bharti A.K."/>
            <person name="Gaur A."/>
            <person name="Gupta V."/>
            <person name="Kumar D."/>
            <person name="Ravi V."/>
            <person name="Vij S."/>
            <person name="Kapur A."/>
            <person name="Khurana P."/>
            <person name="Khurana P."/>
            <person name="Khurana J.P."/>
            <person name="Tyagi A.K."/>
            <person name="Gaikwad K."/>
            <person name="Singh A."/>
            <person name="Dalal V."/>
            <person name="Srivastava S."/>
            <person name="Dixit A."/>
            <person name="Pal A.K."/>
            <person name="Ghazi I.A."/>
            <person name="Yadav M."/>
            <person name="Pandit A."/>
            <person name="Bhargava A."/>
            <person name="Sureshbabu K."/>
            <person name="Batra K."/>
            <person name="Sharma T.R."/>
            <person name="Mohapatra T."/>
            <person name="Singh N.K."/>
            <person name="Messing J."/>
            <person name="Nelson A.B."/>
            <person name="Fuks G."/>
            <person name="Kavchok S."/>
            <person name="Keizer G."/>
            <person name="Linton E."/>
            <person name="Llaca V."/>
            <person name="Song R."/>
            <person name="Tanyolac B."/>
            <person name="Young S."/>
            <person name="Ho-Il K."/>
            <person name="Hahn J.H."/>
            <person name="Sangsakoo G."/>
            <person name="Vanavichit A."/>
            <person name="de Mattos Luiz.A.T."/>
            <person name="Zimmer P.D."/>
            <person name="Malone G."/>
            <person name="Dellagostin O."/>
            <person name="de Oliveira A.C."/>
            <person name="Bevan M."/>
            <person name="Bancroft I."/>
            <person name="Minx P."/>
            <person name="Cordum H."/>
            <person name="Wilson R."/>
            <person name="Cheng Z."/>
            <person name="Jin W."/>
            <person name="Jiang J."/>
            <person name="Leong S.A."/>
            <person name="Iwama H."/>
            <person name="Gojobori T."/>
            <person name="Itoh T."/>
            <person name="Niimura Y."/>
            <person name="Fujii Y."/>
            <person name="Habara T."/>
            <person name="Sakai H."/>
            <person name="Sato Y."/>
            <person name="Wilson G."/>
            <person name="Kumar K."/>
            <person name="McCouch S."/>
            <person name="Juretic N."/>
            <person name="Hoen D."/>
            <person name="Wright S."/>
            <person name="Bruskiewich R."/>
            <person name="Bureau T."/>
            <person name="Miyao A."/>
            <person name="Hirochika H."/>
            <person name="Nishikawa T."/>
            <person name="Kadowaki K."/>
            <person name="Sugiura M."/>
            <person name="Burr B."/>
            <person name="Sasaki T."/>
        </authorList>
    </citation>
    <scope>NUCLEOTIDE SEQUENCE [LARGE SCALE GENOMIC DNA]</scope>
    <source>
        <strain evidence="2">cv. Nipponbare</strain>
    </source>
</reference>
<accession>A0A0P0VJD2</accession>